<reference evidence="2" key="1">
    <citation type="submission" date="2023-01" db="EMBL/GenBank/DDBJ databases">
        <title>Key to firefly adult light organ development and bioluminescence: homeobox transcription factors regulate luciferase expression and transportation to peroxisome.</title>
        <authorList>
            <person name="Fu X."/>
        </authorList>
    </citation>
    <scope>NUCLEOTIDE SEQUENCE [LARGE SCALE GENOMIC DNA]</scope>
</reference>
<dbReference type="EMBL" id="JARPUR010000004">
    <property type="protein sequence ID" value="KAK4876498.1"/>
    <property type="molecule type" value="Genomic_DNA"/>
</dbReference>
<evidence type="ECO:0000313" key="1">
    <source>
        <dbReference type="EMBL" id="KAK4876498.1"/>
    </source>
</evidence>
<gene>
    <name evidence="1" type="ORF">RN001_009004</name>
</gene>
<keyword evidence="2" id="KW-1185">Reference proteome</keyword>
<sequence>MSLNDSNVYLEKAYDSVPLKSMFNILTKVGLKKDKRKINAVEMDYLRRSCRISRQEHIQNEQIRRRTRRVHTTVERVETRQLVWYGHVKRMSDDRWPKRALEYIPPSRRRRGRPAQTWMSGIVDTMRDRAIQEHEWENRKVWRAKCEMRQKP</sequence>
<evidence type="ECO:0000313" key="2">
    <source>
        <dbReference type="Proteomes" id="UP001353858"/>
    </source>
</evidence>
<protein>
    <recommendedName>
        <fullName evidence="3">Reverse transcriptase</fullName>
    </recommendedName>
</protein>
<proteinExistence type="predicted"/>
<comment type="caution">
    <text evidence="1">The sequence shown here is derived from an EMBL/GenBank/DDBJ whole genome shotgun (WGS) entry which is preliminary data.</text>
</comment>
<dbReference type="AlphaFoldDB" id="A0AAN7QFM6"/>
<accession>A0AAN7QFM6</accession>
<dbReference type="Proteomes" id="UP001353858">
    <property type="component" value="Unassembled WGS sequence"/>
</dbReference>
<evidence type="ECO:0008006" key="3">
    <source>
        <dbReference type="Google" id="ProtNLM"/>
    </source>
</evidence>
<name>A0AAN7QFM6_9COLE</name>
<organism evidence="1 2">
    <name type="scientific">Aquatica leii</name>
    <dbReference type="NCBI Taxonomy" id="1421715"/>
    <lineage>
        <taxon>Eukaryota</taxon>
        <taxon>Metazoa</taxon>
        <taxon>Ecdysozoa</taxon>
        <taxon>Arthropoda</taxon>
        <taxon>Hexapoda</taxon>
        <taxon>Insecta</taxon>
        <taxon>Pterygota</taxon>
        <taxon>Neoptera</taxon>
        <taxon>Endopterygota</taxon>
        <taxon>Coleoptera</taxon>
        <taxon>Polyphaga</taxon>
        <taxon>Elateriformia</taxon>
        <taxon>Elateroidea</taxon>
        <taxon>Lampyridae</taxon>
        <taxon>Luciolinae</taxon>
        <taxon>Aquatica</taxon>
    </lineage>
</organism>